<dbReference type="EMBL" id="JAFKCZ010000008">
    <property type="protein sequence ID" value="MBN7797505.1"/>
    <property type="molecule type" value="Genomic_DNA"/>
</dbReference>
<gene>
    <name evidence="2" type="ORF">JYP50_12925</name>
</gene>
<sequence>MSEENKESNQGQITDEDISLQRELIGVDIANRGHEYHSQLSTDAIRNFALSIGDDNPLYSDSAYARKTRWGSVIAPSIMTAVVNKPLLGEGFPKELKKRTRGLFKGCQIFMSGGTWTWYRPMYPGDTIYSFEGEESVEVKSSEFGGRTVHIVRRYVKFNQRGDIVGIYRALRIMANRKAAREKGKYKDIQSASYAEDDIARIDAKYMAEKPRGSESRYWEDVGVGDTIEPIQKGPLTITDVILAHNAGYGLAPYRMLASGRVAAKDRAIMPTMYSPNAQGFPDTNARVHWDPVAATAVGNPDAYDWGLQREFWLHHLLTDWAGDDGFVLSQKDQIRKFNYMGDLQILTGKVVRKYEEDSQYLVDVSISATNQRGEETALADATISLPTKEGGPVVLPEPPRELKSKAIAFLAEHNRRVASS</sequence>
<keyword evidence="3" id="KW-1185">Reference proteome</keyword>
<dbReference type="CDD" id="cd03441">
    <property type="entry name" value="R_hydratase_like"/>
    <property type="match status" value="1"/>
</dbReference>
<evidence type="ECO:0000313" key="2">
    <source>
        <dbReference type="EMBL" id="MBN7797505.1"/>
    </source>
</evidence>
<evidence type="ECO:0000259" key="1">
    <source>
        <dbReference type="Pfam" id="PF13452"/>
    </source>
</evidence>
<dbReference type="AlphaFoldDB" id="A0A939IMG8"/>
<feature type="domain" description="FAS1-like dehydratase" evidence="1">
    <location>
        <begin position="34"/>
        <end position="165"/>
    </location>
</feature>
<dbReference type="SUPFAM" id="SSF54637">
    <property type="entry name" value="Thioesterase/thiol ester dehydrase-isomerase"/>
    <property type="match status" value="2"/>
</dbReference>
<protein>
    <submittedName>
        <fullName evidence="2">MaoC family dehydratase N-terminal domain-containing protein</fullName>
    </submittedName>
</protein>
<comment type="caution">
    <text evidence="2">The sequence shown here is derived from an EMBL/GenBank/DDBJ whole genome shotgun (WGS) entry which is preliminary data.</text>
</comment>
<evidence type="ECO:0000313" key="3">
    <source>
        <dbReference type="Proteomes" id="UP000664303"/>
    </source>
</evidence>
<dbReference type="Proteomes" id="UP000664303">
    <property type="component" value="Unassembled WGS sequence"/>
</dbReference>
<dbReference type="Pfam" id="PF13452">
    <property type="entry name" value="FAS1_DH_region"/>
    <property type="match status" value="1"/>
</dbReference>
<reference evidence="2" key="1">
    <citation type="submission" date="2021-02" db="EMBL/GenBank/DDBJ databases">
        <title>PHA producing bacteria isolated from coastal sediment in Guangdong, Shenzhen.</title>
        <authorList>
            <person name="Zheng W."/>
            <person name="Yu S."/>
            <person name="Huang Y."/>
        </authorList>
    </citation>
    <scope>NUCLEOTIDE SEQUENCE</scope>
    <source>
        <strain evidence="2">TN14-10</strain>
    </source>
</reference>
<proteinExistence type="predicted"/>
<dbReference type="Gene3D" id="3.10.129.10">
    <property type="entry name" value="Hotdog Thioesterase"/>
    <property type="match status" value="2"/>
</dbReference>
<dbReference type="RefSeq" id="WP_206560948.1">
    <property type="nucleotide sequence ID" value="NZ_JAFKCZ010000008.1"/>
</dbReference>
<dbReference type="InterPro" id="IPR029069">
    <property type="entry name" value="HotDog_dom_sf"/>
</dbReference>
<dbReference type="InterPro" id="IPR039569">
    <property type="entry name" value="FAS1-like_DH_region"/>
</dbReference>
<name>A0A939IMG8_9GAMM</name>
<accession>A0A939IMG8</accession>
<organism evidence="2 3">
    <name type="scientific">Parahaliea mediterranea</name>
    <dbReference type="NCBI Taxonomy" id="651086"/>
    <lineage>
        <taxon>Bacteria</taxon>
        <taxon>Pseudomonadati</taxon>
        <taxon>Pseudomonadota</taxon>
        <taxon>Gammaproteobacteria</taxon>
        <taxon>Cellvibrionales</taxon>
        <taxon>Halieaceae</taxon>
        <taxon>Parahaliea</taxon>
    </lineage>
</organism>